<protein>
    <submittedName>
        <fullName evidence="2">Expressed protein</fullName>
    </submittedName>
</protein>
<proteinExistence type="predicted"/>
<dbReference type="EMBL" id="GL377314">
    <property type="protein sequence ID" value="EFI92092.1"/>
    <property type="molecule type" value="Genomic_DNA"/>
</dbReference>
<dbReference type="InParanoid" id="D8QJH4"/>
<dbReference type="RefSeq" id="XP_003026995.1">
    <property type="nucleotide sequence ID" value="XM_003026949.1"/>
</dbReference>
<sequence length="286" mass="32177">MSEERKTETDGSPEAVDRQSPRFASTDEDIIVFRSTDGTLFNIHSCNLRCTTDGPLAENFTAVPGEKVQLTEDAKTLDMLFGFVYPSLHPSLVNIPFPTFAAVAEAAEKYHVAPARTVCRIIIRVSELYKEHPLEILEFAFRHGHHDLLDHAAPYSLRVEMRKARQTLSLPLFAAWVDYRQAFNDAFWCSDIRFRDCHEGSGDPCPFWPEVVFAVDKTLEKQRGHSPLYADLDALFKAGKVRSVQCNVKGSTSGTGCSEQLLAWRESFIRETSSVLPLSRIFACTN</sequence>
<dbReference type="OrthoDB" id="3184970at2759"/>
<dbReference type="KEGG" id="scm:SCHCO_02641447"/>
<dbReference type="eggNOG" id="ENOG502SQXV">
    <property type="taxonomic scope" value="Eukaryota"/>
</dbReference>
<accession>D8QJH4</accession>
<dbReference type="VEuPathDB" id="FungiDB:SCHCODRAFT_02641447"/>
<evidence type="ECO:0000313" key="3">
    <source>
        <dbReference type="Proteomes" id="UP000007431"/>
    </source>
</evidence>
<evidence type="ECO:0000313" key="2">
    <source>
        <dbReference type="EMBL" id="EFI92092.1"/>
    </source>
</evidence>
<dbReference type="OMA" id="QCTRRAD"/>
<gene>
    <name evidence="2" type="ORF">SCHCODRAFT_79586</name>
</gene>
<dbReference type="GeneID" id="9593334"/>
<evidence type="ECO:0000256" key="1">
    <source>
        <dbReference type="SAM" id="MobiDB-lite"/>
    </source>
</evidence>
<dbReference type="Proteomes" id="UP000007431">
    <property type="component" value="Unassembled WGS sequence"/>
</dbReference>
<organism evidence="3">
    <name type="scientific">Schizophyllum commune (strain H4-8 / FGSC 9210)</name>
    <name type="common">Split gill fungus</name>
    <dbReference type="NCBI Taxonomy" id="578458"/>
    <lineage>
        <taxon>Eukaryota</taxon>
        <taxon>Fungi</taxon>
        <taxon>Dikarya</taxon>
        <taxon>Basidiomycota</taxon>
        <taxon>Agaricomycotina</taxon>
        <taxon>Agaricomycetes</taxon>
        <taxon>Agaricomycetidae</taxon>
        <taxon>Agaricales</taxon>
        <taxon>Schizophyllaceae</taxon>
        <taxon>Schizophyllum</taxon>
    </lineage>
</organism>
<keyword evidence="3" id="KW-1185">Reference proteome</keyword>
<feature type="region of interest" description="Disordered" evidence="1">
    <location>
        <begin position="1"/>
        <end position="21"/>
    </location>
</feature>
<feature type="compositionally biased region" description="Basic and acidic residues" evidence="1">
    <location>
        <begin position="1"/>
        <end position="20"/>
    </location>
</feature>
<reference evidence="2 3" key="1">
    <citation type="journal article" date="2010" name="Nat. Biotechnol.">
        <title>Genome sequence of the model mushroom Schizophyllum commune.</title>
        <authorList>
            <person name="Ohm R.A."/>
            <person name="de Jong J.F."/>
            <person name="Lugones L.G."/>
            <person name="Aerts A."/>
            <person name="Kothe E."/>
            <person name="Stajich J.E."/>
            <person name="de Vries R.P."/>
            <person name="Record E."/>
            <person name="Levasseur A."/>
            <person name="Baker S.E."/>
            <person name="Bartholomew K.A."/>
            <person name="Coutinho P.M."/>
            <person name="Erdmann S."/>
            <person name="Fowler T.J."/>
            <person name="Gathman A.C."/>
            <person name="Lombard V."/>
            <person name="Henrissat B."/>
            <person name="Knabe N."/>
            <person name="Kuees U."/>
            <person name="Lilly W.W."/>
            <person name="Lindquist E."/>
            <person name="Lucas S."/>
            <person name="Magnuson J.K."/>
            <person name="Piumi F."/>
            <person name="Raudaskoski M."/>
            <person name="Salamov A."/>
            <person name="Schmutz J."/>
            <person name="Schwarze F.W.M.R."/>
            <person name="vanKuyk P.A."/>
            <person name="Horton J.S."/>
            <person name="Grigoriev I.V."/>
            <person name="Woesten H.A.B."/>
        </authorList>
    </citation>
    <scope>NUCLEOTIDE SEQUENCE [LARGE SCALE GENOMIC DNA]</scope>
    <source>
        <strain evidence="3">H4-8 / FGSC 9210</strain>
    </source>
</reference>
<name>D8QJH4_SCHCM</name>
<dbReference type="AlphaFoldDB" id="D8QJH4"/>
<dbReference type="HOGENOM" id="CLU_075133_0_0_1"/>